<evidence type="ECO:0000256" key="3">
    <source>
        <dbReference type="ARBA" id="ARBA00022692"/>
    </source>
</evidence>
<feature type="domain" description="ABC3 transporter permease C-terminal" evidence="7">
    <location>
        <begin position="671"/>
        <end position="779"/>
    </location>
</feature>
<feature type="domain" description="MacB-like periplasmic core" evidence="8">
    <location>
        <begin position="473"/>
        <end position="631"/>
    </location>
</feature>
<feature type="transmembrane region" description="Helical" evidence="6">
    <location>
        <begin position="21"/>
        <end position="41"/>
    </location>
</feature>
<dbReference type="Proteomes" id="UP000198984">
    <property type="component" value="Unassembled WGS sequence"/>
</dbReference>
<keyword evidence="2" id="KW-1003">Cell membrane</keyword>
<feature type="transmembrane region" description="Helical" evidence="6">
    <location>
        <begin position="719"/>
        <end position="738"/>
    </location>
</feature>
<feature type="domain" description="ABC3 transporter permease C-terminal" evidence="7">
    <location>
        <begin position="292"/>
        <end position="407"/>
    </location>
</feature>
<evidence type="ECO:0000256" key="4">
    <source>
        <dbReference type="ARBA" id="ARBA00022989"/>
    </source>
</evidence>
<dbReference type="RefSeq" id="WP_089912591.1">
    <property type="nucleotide sequence ID" value="NZ_FOBB01000003.1"/>
</dbReference>
<dbReference type="GO" id="GO:0022857">
    <property type="term" value="F:transmembrane transporter activity"/>
    <property type="evidence" value="ECO:0007669"/>
    <property type="project" value="TreeGrafter"/>
</dbReference>
<organism evidence="9 10">
    <name type="scientific">Chitinophaga rupis</name>
    <dbReference type="NCBI Taxonomy" id="573321"/>
    <lineage>
        <taxon>Bacteria</taxon>
        <taxon>Pseudomonadati</taxon>
        <taxon>Bacteroidota</taxon>
        <taxon>Chitinophagia</taxon>
        <taxon>Chitinophagales</taxon>
        <taxon>Chitinophagaceae</taxon>
        <taxon>Chitinophaga</taxon>
    </lineage>
</organism>
<keyword evidence="10" id="KW-1185">Reference proteome</keyword>
<comment type="subcellular location">
    <subcellularLocation>
        <location evidence="1">Cell membrane</location>
        <topology evidence="1">Multi-pass membrane protein</topology>
    </subcellularLocation>
</comment>
<feature type="domain" description="MacB-like periplasmic core" evidence="8">
    <location>
        <begin position="20"/>
        <end position="247"/>
    </location>
</feature>
<feature type="transmembrane region" description="Helical" evidence="6">
    <location>
        <begin position="383"/>
        <end position="403"/>
    </location>
</feature>
<dbReference type="Pfam" id="PF12704">
    <property type="entry name" value="MacB_PCD"/>
    <property type="match status" value="2"/>
</dbReference>
<dbReference type="EMBL" id="FOBB01000003">
    <property type="protein sequence ID" value="SEM04125.1"/>
    <property type="molecule type" value="Genomic_DNA"/>
</dbReference>
<evidence type="ECO:0000313" key="9">
    <source>
        <dbReference type="EMBL" id="SEM04125.1"/>
    </source>
</evidence>
<feature type="transmembrane region" description="Helical" evidence="6">
    <location>
        <begin position="670"/>
        <end position="691"/>
    </location>
</feature>
<dbReference type="InterPro" id="IPR050250">
    <property type="entry name" value="Macrolide_Exporter_MacB"/>
</dbReference>
<dbReference type="InterPro" id="IPR025857">
    <property type="entry name" value="MacB_PCD"/>
</dbReference>
<feature type="transmembrane region" description="Helical" evidence="6">
    <location>
        <begin position="286"/>
        <end position="308"/>
    </location>
</feature>
<sequence>MFKNYFKTAWRNLMNNKFYSALNIIGLTVGLAVGLLILLWVNDERSFDRFNRDAANIYRVNTALGTGLSKGVYDVTQATIAFHALKEVPGVKNAVRIMGNGDYASFSYGSKVLSGNQGLFVDSSFFKVFDYKLLKGSREQPFSGPQSVIITQTAAQRFFGAADPMGKILVANNKESFTVSGIMADFPENSSFKADLLFPTSLCQKRYQVQGSYWPSLDEDWGNYAWGTYLQLQPGVSITAVADQLTKINVKHQPGFKPIEIGEYRLQPLTDIHLHAPDGSGEGKQLVNIFTIVAMLILGIAVINYINLSTARAMLRAKEVSLRKIIGAGRQQLITQFVIETFLFFIITLCLAFVLMTALMPLYNNIAGKQMHINVLDAGLWKVIGFTVLAAMLASGIYPALLLSSFEPLNALKGKLSWGIGNIAFRKVLVVCQFVCSIGLIIGTVIIHRQLSFIREKKLGYDKSYVFSFNMRNMKDHLDAVAATLRSQPAIQGVTTASGNIVSVPNATVDIRWEGKDPNLSFFVHPLGIDKDFLDFFKLQLASGANFTGSKADSAHFILNETAVKEAGIKDPLGKSLTFYGNTGTIIGVVKDFHFASLKEKIQPFIFYYRPVSNQLFVRTTAGQSAAAIKAVEKLWPQYNTDFPLEYRFMDETFDNLYRSDRQTGALFDYFTIIAILISCLGLFGLATYAAHVKVKEIGIRKALGASVLNIAAMLSRDFLTLIIIAIIIAMPVAWWAVDQWLVNFAYRVTIRWWVFVTAGVGALLIALGTVSFQAIKAALANPVKSLRAE</sequence>
<accession>A0A1H7V5M5</accession>
<dbReference type="PANTHER" id="PTHR30572:SF18">
    <property type="entry name" value="ABC-TYPE MACROLIDE FAMILY EXPORT SYSTEM PERMEASE COMPONENT 2"/>
    <property type="match status" value="1"/>
</dbReference>
<evidence type="ECO:0000259" key="7">
    <source>
        <dbReference type="Pfam" id="PF02687"/>
    </source>
</evidence>
<feature type="transmembrane region" description="Helical" evidence="6">
    <location>
        <begin position="342"/>
        <end position="363"/>
    </location>
</feature>
<reference evidence="9 10" key="1">
    <citation type="submission" date="2016-10" db="EMBL/GenBank/DDBJ databases">
        <authorList>
            <person name="de Groot N.N."/>
        </authorList>
    </citation>
    <scope>NUCLEOTIDE SEQUENCE [LARGE SCALE GENOMIC DNA]</scope>
    <source>
        <strain evidence="9 10">DSM 21039</strain>
    </source>
</reference>
<evidence type="ECO:0000256" key="2">
    <source>
        <dbReference type="ARBA" id="ARBA00022475"/>
    </source>
</evidence>
<gene>
    <name evidence="9" type="ORF">SAMN04488505_103213</name>
</gene>
<keyword evidence="4 6" id="KW-1133">Transmembrane helix</keyword>
<evidence type="ECO:0000313" key="10">
    <source>
        <dbReference type="Proteomes" id="UP000198984"/>
    </source>
</evidence>
<evidence type="ECO:0000256" key="5">
    <source>
        <dbReference type="ARBA" id="ARBA00023136"/>
    </source>
</evidence>
<evidence type="ECO:0000259" key="8">
    <source>
        <dbReference type="Pfam" id="PF12704"/>
    </source>
</evidence>
<dbReference type="Pfam" id="PF02687">
    <property type="entry name" value="FtsX"/>
    <property type="match status" value="2"/>
</dbReference>
<evidence type="ECO:0000256" key="6">
    <source>
        <dbReference type="SAM" id="Phobius"/>
    </source>
</evidence>
<protein>
    <submittedName>
        <fullName evidence="9">Putative ABC transport system permease protein</fullName>
    </submittedName>
</protein>
<keyword evidence="3 6" id="KW-0812">Transmembrane</keyword>
<dbReference type="GO" id="GO:0005886">
    <property type="term" value="C:plasma membrane"/>
    <property type="evidence" value="ECO:0007669"/>
    <property type="project" value="UniProtKB-SubCell"/>
</dbReference>
<dbReference type="OrthoDB" id="1451596at2"/>
<dbReference type="InterPro" id="IPR003838">
    <property type="entry name" value="ABC3_permease_C"/>
</dbReference>
<name>A0A1H7V5M5_9BACT</name>
<feature type="transmembrane region" description="Helical" evidence="6">
    <location>
        <begin position="753"/>
        <end position="776"/>
    </location>
</feature>
<dbReference type="STRING" id="573321.SAMN04488505_103213"/>
<dbReference type="PANTHER" id="PTHR30572">
    <property type="entry name" value="MEMBRANE COMPONENT OF TRANSPORTER-RELATED"/>
    <property type="match status" value="1"/>
</dbReference>
<keyword evidence="5 6" id="KW-0472">Membrane</keyword>
<dbReference type="AlphaFoldDB" id="A0A1H7V5M5"/>
<proteinExistence type="predicted"/>
<feature type="transmembrane region" description="Helical" evidence="6">
    <location>
        <begin position="424"/>
        <end position="447"/>
    </location>
</feature>
<evidence type="ECO:0000256" key="1">
    <source>
        <dbReference type="ARBA" id="ARBA00004651"/>
    </source>
</evidence>